<name>A0A0A9FF75_ARUDO</name>
<dbReference type="EMBL" id="GBRH01186904">
    <property type="protein sequence ID" value="JAE10992.1"/>
    <property type="molecule type" value="Transcribed_RNA"/>
</dbReference>
<sequence length="52" mass="5749">MAAVWQGYLTLMYQPTPMLWPGSGADHQLLGHTITWQRNSCKGVVNVGCTKT</sequence>
<evidence type="ECO:0000313" key="1">
    <source>
        <dbReference type="EMBL" id="JAE10992.1"/>
    </source>
</evidence>
<protein>
    <submittedName>
        <fullName evidence="1">Uncharacterized protein</fullName>
    </submittedName>
</protein>
<dbReference type="AlphaFoldDB" id="A0A0A9FF75"/>
<proteinExistence type="predicted"/>
<accession>A0A0A9FF75</accession>
<reference evidence="1" key="2">
    <citation type="journal article" date="2015" name="Data Brief">
        <title>Shoot transcriptome of the giant reed, Arundo donax.</title>
        <authorList>
            <person name="Barrero R.A."/>
            <person name="Guerrero F.D."/>
            <person name="Moolhuijzen P."/>
            <person name="Goolsby J.A."/>
            <person name="Tidwell J."/>
            <person name="Bellgard S.E."/>
            <person name="Bellgard M.I."/>
        </authorList>
    </citation>
    <scope>NUCLEOTIDE SEQUENCE</scope>
    <source>
        <tissue evidence="1">Shoot tissue taken approximately 20 cm above the soil surface</tissue>
    </source>
</reference>
<organism evidence="1">
    <name type="scientific">Arundo donax</name>
    <name type="common">Giant reed</name>
    <name type="synonym">Donax arundinaceus</name>
    <dbReference type="NCBI Taxonomy" id="35708"/>
    <lineage>
        <taxon>Eukaryota</taxon>
        <taxon>Viridiplantae</taxon>
        <taxon>Streptophyta</taxon>
        <taxon>Embryophyta</taxon>
        <taxon>Tracheophyta</taxon>
        <taxon>Spermatophyta</taxon>
        <taxon>Magnoliopsida</taxon>
        <taxon>Liliopsida</taxon>
        <taxon>Poales</taxon>
        <taxon>Poaceae</taxon>
        <taxon>PACMAD clade</taxon>
        <taxon>Arundinoideae</taxon>
        <taxon>Arundineae</taxon>
        <taxon>Arundo</taxon>
    </lineage>
</organism>
<reference evidence="1" key="1">
    <citation type="submission" date="2014-09" db="EMBL/GenBank/DDBJ databases">
        <authorList>
            <person name="Magalhaes I.L.F."/>
            <person name="Oliveira U."/>
            <person name="Santos F.R."/>
            <person name="Vidigal T.H.D.A."/>
            <person name="Brescovit A.D."/>
            <person name="Santos A.J."/>
        </authorList>
    </citation>
    <scope>NUCLEOTIDE SEQUENCE</scope>
    <source>
        <tissue evidence="1">Shoot tissue taken approximately 20 cm above the soil surface</tissue>
    </source>
</reference>